<evidence type="ECO:0000256" key="7">
    <source>
        <dbReference type="RuleBase" id="RU364131"/>
    </source>
</evidence>
<keyword evidence="10" id="KW-1185">Reference proteome</keyword>
<evidence type="ECO:0000313" key="10">
    <source>
        <dbReference type="Proteomes" id="UP001044222"/>
    </source>
</evidence>
<protein>
    <recommendedName>
        <fullName evidence="7">FXYD domain-containing ion transport regulator</fullName>
    </recommendedName>
</protein>
<sequence>MSVIVRCDKPGIGNTRSQKMAFGWVYLCLSVTLGGCSAQLSTSSDGLAGSTVSVLELSTITSQAMVPESNALTTSNATAATQGQNTETPFVDENSTAITERTNSSAPPSEPSSTTGAKATAARRESDAPARSTKKKTTYKSDHVTGPFPEVSFDYDYSYLRRIGLGVAFVLFVMGILVIASSRVSRIPKCRTTSGKTYEVTRV</sequence>
<dbReference type="GO" id="GO:0043269">
    <property type="term" value="P:regulation of monoatomic ion transport"/>
    <property type="evidence" value="ECO:0007669"/>
    <property type="project" value="InterPro"/>
</dbReference>
<evidence type="ECO:0000256" key="1">
    <source>
        <dbReference type="ARBA" id="ARBA00004167"/>
    </source>
</evidence>
<comment type="caution">
    <text evidence="7">Lacks conserved residue(s) required for the propagation of feature annotation.</text>
</comment>
<evidence type="ECO:0000256" key="8">
    <source>
        <dbReference type="SAM" id="MobiDB-lite"/>
    </source>
</evidence>
<keyword evidence="3 7" id="KW-0813">Transport</keyword>
<feature type="transmembrane region" description="Helical" evidence="7">
    <location>
        <begin position="159"/>
        <end position="180"/>
    </location>
</feature>
<gene>
    <name evidence="9" type="ORF">ANANG_G00000470</name>
</gene>
<keyword evidence="5 7" id="KW-0406">Ion transport</keyword>
<dbReference type="Pfam" id="PF02038">
    <property type="entry name" value="ATP1G1_PLM_MAT8"/>
    <property type="match status" value="1"/>
</dbReference>
<dbReference type="GO" id="GO:0006811">
    <property type="term" value="P:monoatomic ion transport"/>
    <property type="evidence" value="ECO:0007669"/>
    <property type="project" value="UniProtKB-KW"/>
</dbReference>
<feature type="region of interest" description="Disordered" evidence="8">
    <location>
        <begin position="99"/>
        <end position="143"/>
    </location>
</feature>
<evidence type="ECO:0000313" key="9">
    <source>
        <dbReference type="EMBL" id="KAG5855803.1"/>
    </source>
</evidence>
<comment type="subcellular location">
    <subcellularLocation>
        <location evidence="1">Membrane</location>
        <topology evidence="1">Single-pass membrane protein</topology>
    </subcellularLocation>
</comment>
<dbReference type="Proteomes" id="UP001044222">
    <property type="component" value="Unassembled WGS sequence"/>
</dbReference>
<evidence type="ECO:0000256" key="6">
    <source>
        <dbReference type="ARBA" id="ARBA00023136"/>
    </source>
</evidence>
<name>A0A9D3MZA0_ANGAN</name>
<keyword evidence="6 7" id="KW-0472">Membrane</keyword>
<feature type="compositionally biased region" description="Low complexity" evidence="8">
    <location>
        <begin position="104"/>
        <end position="113"/>
    </location>
</feature>
<dbReference type="GO" id="GO:0099106">
    <property type="term" value="F:ion channel regulator activity"/>
    <property type="evidence" value="ECO:0007669"/>
    <property type="project" value="InterPro"/>
</dbReference>
<keyword evidence="7" id="KW-1133">Transmembrane helix</keyword>
<comment type="similarity">
    <text evidence="2 7">Belongs to the FXYD family.</text>
</comment>
<dbReference type="EMBL" id="JAFIRN010000001">
    <property type="protein sequence ID" value="KAG5855803.1"/>
    <property type="molecule type" value="Genomic_DNA"/>
</dbReference>
<accession>A0A9D3MZA0</accession>
<comment type="caution">
    <text evidence="9">The sequence shown here is derived from an EMBL/GenBank/DDBJ whole genome shotgun (WGS) entry which is preliminary data.</text>
</comment>
<evidence type="ECO:0000256" key="2">
    <source>
        <dbReference type="ARBA" id="ARBA00005948"/>
    </source>
</evidence>
<feature type="transmembrane region" description="Helical" evidence="7">
    <location>
        <begin position="21"/>
        <end position="40"/>
    </location>
</feature>
<organism evidence="9 10">
    <name type="scientific">Anguilla anguilla</name>
    <name type="common">European freshwater eel</name>
    <name type="synonym">Muraena anguilla</name>
    <dbReference type="NCBI Taxonomy" id="7936"/>
    <lineage>
        <taxon>Eukaryota</taxon>
        <taxon>Metazoa</taxon>
        <taxon>Chordata</taxon>
        <taxon>Craniata</taxon>
        <taxon>Vertebrata</taxon>
        <taxon>Euteleostomi</taxon>
        <taxon>Actinopterygii</taxon>
        <taxon>Neopterygii</taxon>
        <taxon>Teleostei</taxon>
        <taxon>Anguilliformes</taxon>
        <taxon>Anguillidae</taxon>
        <taxon>Anguilla</taxon>
    </lineage>
</organism>
<dbReference type="AlphaFoldDB" id="A0A9D3MZA0"/>
<keyword evidence="4 7" id="KW-0812">Transmembrane</keyword>
<proteinExistence type="inferred from homology"/>
<dbReference type="GO" id="GO:0016020">
    <property type="term" value="C:membrane"/>
    <property type="evidence" value="ECO:0007669"/>
    <property type="project" value="UniProtKB-SubCell"/>
</dbReference>
<dbReference type="CDD" id="cd20323">
    <property type="entry name" value="FXYD_FXYD5"/>
    <property type="match status" value="1"/>
</dbReference>
<evidence type="ECO:0000256" key="3">
    <source>
        <dbReference type="ARBA" id="ARBA00022448"/>
    </source>
</evidence>
<dbReference type="Gene3D" id="1.20.5.780">
    <property type="entry name" value="Single helix bin"/>
    <property type="match status" value="1"/>
</dbReference>
<evidence type="ECO:0000256" key="4">
    <source>
        <dbReference type="ARBA" id="ARBA00022692"/>
    </source>
</evidence>
<evidence type="ECO:0000256" key="5">
    <source>
        <dbReference type="ARBA" id="ARBA00023065"/>
    </source>
</evidence>
<reference evidence="9" key="1">
    <citation type="submission" date="2021-01" db="EMBL/GenBank/DDBJ databases">
        <title>A chromosome-scale assembly of European eel, Anguilla anguilla.</title>
        <authorList>
            <person name="Henkel C."/>
            <person name="Jong-Raadsen S.A."/>
            <person name="Dufour S."/>
            <person name="Weltzien F.-A."/>
            <person name="Palstra A.P."/>
            <person name="Pelster B."/>
            <person name="Spaink H.P."/>
            <person name="Van Den Thillart G.E."/>
            <person name="Jansen H."/>
            <person name="Zahm M."/>
            <person name="Klopp C."/>
            <person name="Cedric C."/>
            <person name="Louis A."/>
            <person name="Berthelot C."/>
            <person name="Parey E."/>
            <person name="Roest Crollius H."/>
            <person name="Montfort J."/>
            <person name="Robinson-Rechavi M."/>
            <person name="Bucao C."/>
            <person name="Bouchez O."/>
            <person name="Gislard M."/>
            <person name="Lluch J."/>
            <person name="Milhes M."/>
            <person name="Lampietro C."/>
            <person name="Lopez Roques C."/>
            <person name="Donnadieu C."/>
            <person name="Braasch I."/>
            <person name="Desvignes T."/>
            <person name="Postlethwait J."/>
            <person name="Bobe J."/>
            <person name="Guiguen Y."/>
            <person name="Dirks R."/>
        </authorList>
    </citation>
    <scope>NUCLEOTIDE SEQUENCE</scope>
    <source>
        <strain evidence="9">Tag_6206</strain>
        <tissue evidence="9">Liver</tissue>
    </source>
</reference>
<dbReference type="InterPro" id="IPR000272">
    <property type="entry name" value="Ion-transport_regulator_FXYD"/>
</dbReference>